<comment type="caution">
    <text evidence="1">The sequence shown here is derived from an EMBL/GenBank/DDBJ whole genome shotgun (WGS) entry which is preliminary data.</text>
</comment>
<dbReference type="Proteomes" id="UP000824533">
    <property type="component" value="Linkage Group LG15"/>
</dbReference>
<keyword evidence="2" id="KW-1185">Reference proteome</keyword>
<evidence type="ECO:0000313" key="1">
    <source>
        <dbReference type="EMBL" id="KAJ0175831.1"/>
    </source>
</evidence>
<reference evidence="1 2" key="1">
    <citation type="journal article" date="2021" name="Front. Genet.">
        <title>Chromosome-Level Genome Assembly Reveals Significant Gene Expansion in the Toll and IMD Signaling Pathways of Dendrolimus kikuchii.</title>
        <authorList>
            <person name="Zhou J."/>
            <person name="Wu P."/>
            <person name="Xiong Z."/>
            <person name="Liu N."/>
            <person name="Zhao N."/>
            <person name="Ji M."/>
            <person name="Qiu Y."/>
            <person name="Yang B."/>
        </authorList>
    </citation>
    <scope>NUCLEOTIDE SEQUENCE [LARGE SCALE GENOMIC DNA]</scope>
    <source>
        <strain evidence="1">Ann1</strain>
    </source>
</reference>
<accession>A0ACC1CVS8</accession>
<evidence type="ECO:0000313" key="2">
    <source>
        <dbReference type="Proteomes" id="UP000824533"/>
    </source>
</evidence>
<proteinExistence type="predicted"/>
<sequence length="351" mass="39431">MKFRNLAACETSNNNEKNVTKSYKSVSDFYAGKSVFITGATGFLGKVIVEKLLYSCSEIDKIYLLIREKKNDNINSRIQHILDNTLFNRLVEEKPEALKKIIPIGGDLTSDNLGISTSDQELLKENVSIVIHSGATVKFTDPLHIAMDINFGGTQKMLELSKKMKKLEAFVYVSTAYSQSTKKVLEEIVYPAPAEVDETYKFMKDYSHIERETKRFLNGRPSTYTFSKALCENYIARNRCNVPTVIVRPSIVTPIKDGPIPGWLDNWGGITGVLDNMAKGWNRVTLGKGHYVPDMVPVDYVSNLIIVAAAKFDRSKIVPVYNSCSSSTNPISWEDTYALFIEEGKKRGYSM</sequence>
<gene>
    <name evidence="1" type="ORF">K1T71_008990</name>
</gene>
<dbReference type="EMBL" id="CM034401">
    <property type="protein sequence ID" value="KAJ0175831.1"/>
    <property type="molecule type" value="Genomic_DNA"/>
</dbReference>
<name>A0ACC1CVS8_9NEOP</name>
<organism evidence="1 2">
    <name type="scientific">Dendrolimus kikuchii</name>
    <dbReference type="NCBI Taxonomy" id="765133"/>
    <lineage>
        <taxon>Eukaryota</taxon>
        <taxon>Metazoa</taxon>
        <taxon>Ecdysozoa</taxon>
        <taxon>Arthropoda</taxon>
        <taxon>Hexapoda</taxon>
        <taxon>Insecta</taxon>
        <taxon>Pterygota</taxon>
        <taxon>Neoptera</taxon>
        <taxon>Endopterygota</taxon>
        <taxon>Lepidoptera</taxon>
        <taxon>Glossata</taxon>
        <taxon>Ditrysia</taxon>
        <taxon>Bombycoidea</taxon>
        <taxon>Lasiocampidae</taxon>
        <taxon>Dendrolimus</taxon>
    </lineage>
</organism>
<protein>
    <submittedName>
        <fullName evidence="1">Uncharacterized protein</fullName>
    </submittedName>
</protein>